<accession>A0A2J0JII8</accession>
<evidence type="ECO:0000313" key="1">
    <source>
        <dbReference type="EMBL" id="PIR69149.1"/>
    </source>
</evidence>
<name>A0A2J0JII8_9BACT</name>
<comment type="caution">
    <text evidence="1">The sequence shown here is derived from an EMBL/GenBank/DDBJ whole genome shotgun (WGS) entry which is preliminary data.</text>
</comment>
<dbReference type="EMBL" id="PFCP01000004">
    <property type="protein sequence ID" value="PIR69149.1"/>
    <property type="molecule type" value="Genomic_DNA"/>
</dbReference>
<reference evidence="2" key="1">
    <citation type="submission" date="2017-09" db="EMBL/GenBank/DDBJ databases">
        <title>Depth-based differentiation of microbial function through sediment-hosted aquifers and enrichment of novel symbionts in the deep terrestrial subsurface.</title>
        <authorList>
            <person name="Probst A.J."/>
            <person name="Ladd B."/>
            <person name="Jarett J.K."/>
            <person name="Geller-Mcgrath D.E."/>
            <person name="Sieber C.M.K."/>
            <person name="Emerson J.B."/>
            <person name="Anantharaman K."/>
            <person name="Thomas B.C."/>
            <person name="Malmstrom R."/>
            <person name="Stieglmeier M."/>
            <person name="Klingl A."/>
            <person name="Woyke T."/>
            <person name="Ryan C.M."/>
            <person name="Banfield J.F."/>
        </authorList>
    </citation>
    <scope>NUCLEOTIDE SEQUENCE [LARGE SCALE GENOMIC DNA]</scope>
</reference>
<evidence type="ECO:0000313" key="2">
    <source>
        <dbReference type="Proteomes" id="UP000228613"/>
    </source>
</evidence>
<organism evidence="1 2">
    <name type="scientific">Candidatus Nomurabacteria bacterium CG10_big_fil_rev_8_21_14_0_10_03_31_7</name>
    <dbReference type="NCBI Taxonomy" id="1974730"/>
    <lineage>
        <taxon>Bacteria</taxon>
        <taxon>Candidatus Nomuraibacteriota</taxon>
    </lineage>
</organism>
<gene>
    <name evidence="1" type="ORF">COU48_00120</name>
</gene>
<feature type="non-terminal residue" evidence="1">
    <location>
        <position position="246"/>
    </location>
</feature>
<proteinExistence type="predicted"/>
<protein>
    <submittedName>
        <fullName evidence="1">Uncharacterized protein</fullName>
    </submittedName>
</protein>
<dbReference type="Proteomes" id="UP000228613">
    <property type="component" value="Unassembled WGS sequence"/>
</dbReference>
<dbReference type="AlphaFoldDB" id="A0A2J0JII8"/>
<sequence>MKNGRAQKTKKFNELQLLEFSNAVSMEVCRYLVNGEITSIQLQKKLIEKKNLVQEVARDISQKYFVLISEDVMKAKELLTKFFLEVFNFRINLSKAVFPEKEGFSVYMLVPPQFRGKEDMVIETGAKKFGVDFYKYQNPIASNIDRVLEQKRPNGLYVFAHRGGDEPDAEHLGKSYDDAMSVQMIFANPLEYLLLTLFHKWLNGKFMDVKGWTRTSSLWSDGGLVGGYWDSSNGLLGLYYGSRGDR</sequence>